<dbReference type="Gene3D" id="2.40.70.10">
    <property type="entry name" value="Acid Proteases"/>
    <property type="match status" value="1"/>
</dbReference>
<dbReference type="EMBL" id="PKPP01017330">
    <property type="protein sequence ID" value="PWA37048.1"/>
    <property type="molecule type" value="Genomic_DNA"/>
</dbReference>
<evidence type="ECO:0000256" key="1">
    <source>
        <dbReference type="SAM" id="Coils"/>
    </source>
</evidence>
<sequence length="401" mass="45613">MEALTSKIDSQYKDIKGEMKEMREGCNNCGGNHTSSECDDQPMNGPKEGEANYVQEGYRRGGYRGNYYGRNSRNWQDRQQRDNNHDSQPRSDNPTPPNSDKKPEETDFEKMMREFVTAQKSTNEFVKTQFFNLKTKVKQGQKNHQASIQDLEHKFGRLSNQFSSRPPGALPSNTQSNPKPTSSGSNNKAYRPPPTRNEHINVVFTRTGLSYDPPQNPNQTTIIHDDSEDEDEAEKEDTPKTTIKEKTIQPVKPYTPKIPYPQSLKKERMEERYKKFVEMIKEVRINVPLVDVLAGMPNYGKFLKELLNNKNKLEQISATFLNEECSAIVQKKTPPKLGDPGSFLIPCTLGNNITCDALADLGASINLMPYSFYSKLSINTLKPTKISIRLAQHKYNNEGSF</sequence>
<dbReference type="PANTHER" id="PTHR33067">
    <property type="entry name" value="RNA-DIRECTED DNA POLYMERASE-RELATED"/>
    <property type="match status" value="1"/>
</dbReference>
<evidence type="ECO:0000313" key="4">
    <source>
        <dbReference type="Proteomes" id="UP000245207"/>
    </source>
</evidence>
<feature type="compositionally biased region" description="Acidic residues" evidence="2">
    <location>
        <begin position="226"/>
        <end position="235"/>
    </location>
</feature>
<proteinExistence type="predicted"/>
<comment type="caution">
    <text evidence="3">The sequence shown here is derived from an EMBL/GenBank/DDBJ whole genome shotgun (WGS) entry which is preliminary data.</text>
</comment>
<protein>
    <recommendedName>
        <fullName evidence="5">Reverse transcriptase domain-containing protein</fullName>
    </recommendedName>
</protein>
<keyword evidence="1" id="KW-0175">Coiled coil</keyword>
<evidence type="ECO:0000256" key="2">
    <source>
        <dbReference type="SAM" id="MobiDB-lite"/>
    </source>
</evidence>
<organism evidence="3 4">
    <name type="scientific">Artemisia annua</name>
    <name type="common">Sweet wormwood</name>
    <dbReference type="NCBI Taxonomy" id="35608"/>
    <lineage>
        <taxon>Eukaryota</taxon>
        <taxon>Viridiplantae</taxon>
        <taxon>Streptophyta</taxon>
        <taxon>Embryophyta</taxon>
        <taxon>Tracheophyta</taxon>
        <taxon>Spermatophyta</taxon>
        <taxon>Magnoliopsida</taxon>
        <taxon>eudicotyledons</taxon>
        <taxon>Gunneridae</taxon>
        <taxon>Pentapetalae</taxon>
        <taxon>asterids</taxon>
        <taxon>campanulids</taxon>
        <taxon>Asterales</taxon>
        <taxon>Asteraceae</taxon>
        <taxon>Asteroideae</taxon>
        <taxon>Anthemideae</taxon>
        <taxon>Artemisiinae</taxon>
        <taxon>Artemisia</taxon>
    </lineage>
</organism>
<keyword evidence="4" id="KW-1185">Reference proteome</keyword>
<dbReference type="InterPro" id="IPR021109">
    <property type="entry name" value="Peptidase_aspartic_dom_sf"/>
</dbReference>
<dbReference type="PANTHER" id="PTHR33067:SF9">
    <property type="entry name" value="RNA-DIRECTED DNA POLYMERASE"/>
    <property type="match status" value="1"/>
</dbReference>
<dbReference type="AlphaFoldDB" id="A0A2U1KJZ6"/>
<name>A0A2U1KJZ6_ARTAN</name>
<feature type="region of interest" description="Disordered" evidence="2">
    <location>
        <begin position="158"/>
        <end position="239"/>
    </location>
</feature>
<dbReference type="Proteomes" id="UP000245207">
    <property type="component" value="Unassembled WGS sequence"/>
</dbReference>
<evidence type="ECO:0000313" key="3">
    <source>
        <dbReference type="EMBL" id="PWA37048.1"/>
    </source>
</evidence>
<accession>A0A2U1KJZ6</accession>
<evidence type="ECO:0008006" key="5">
    <source>
        <dbReference type="Google" id="ProtNLM"/>
    </source>
</evidence>
<feature type="compositionally biased region" description="Low complexity" evidence="2">
    <location>
        <begin position="65"/>
        <end position="74"/>
    </location>
</feature>
<dbReference type="OrthoDB" id="778454at2759"/>
<gene>
    <name evidence="3" type="ORF">CTI12_AA594230</name>
</gene>
<feature type="compositionally biased region" description="Polar residues" evidence="2">
    <location>
        <begin position="171"/>
        <end position="188"/>
    </location>
</feature>
<feature type="coiled-coil region" evidence="1">
    <location>
        <begin position="266"/>
        <end position="323"/>
    </location>
</feature>
<reference evidence="3 4" key="1">
    <citation type="journal article" date="2018" name="Mol. Plant">
        <title>The genome of Artemisia annua provides insight into the evolution of Asteraceae family and artemisinin biosynthesis.</title>
        <authorList>
            <person name="Shen Q."/>
            <person name="Zhang L."/>
            <person name="Liao Z."/>
            <person name="Wang S."/>
            <person name="Yan T."/>
            <person name="Shi P."/>
            <person name="Liu M."/>
            <person name="Fu X."/>
            <person name="Pan Q."/>
            <person name="Wang Y."/>
            <person name="Lv Z."/>
            <person name="Lu X."/>
            <person name="Zhang F."/>
            <person name="Jiang W."/>
            <person name="Ma Y."/>
            <person name="Chen M."/>
            <person name="Hao X."/>
            <person name="Li L."/>
            <person name="Tang Y."/>
            <person name="Lv G."/>
            <person name="Zhou Y."/>
            <person name="Sun X."/>
            <person name="Brodelius P.E."/>
            <person name="Rose J.K.C."/>
            <person name="Tang K."/>
        </authorList>
    </citation>
    <scope>NUCLEOTIDE SEQUENCE [LARGE SCALE GENOMIC DNA]</scope>
    <source>
        <strain evidence="4">cv. Huhao1</strain>
        <tissue evidence="3">Leaf</tissue>
    </source>
</reference>
<feature type="region of interest" description="Disordered" evidence="2">
    <location>
        <begin position="23"/>
        <end position="105"/>
    </location>
</feature>
<feature type="compositionally biased region" description="Basic and acidic residues" evidence="2">
    <location>
        <begin position="75"/>
        <end position="89"/>
    </location>
</feature>